<keyword evidence="2" id="KW-1185">Reference proteome</keyword>
<organism evidence="1 2">
    <name type="scientific">Simonsiella muelleri ATCC 29453</name>
    <dbReference type="NCBI Taxonomy" id="641147"/>
    <lineage>
        <taxon>Bacteria</taxon>
        <taxon>Pseudomonadati</taxon>
        <taxon>Pseudomonadota</taxon>
        <taxon>Betaproteobacteria</taxon>
        <taxon>Neisseriales</taxon>
        <taxon>Neisseriaceae</taxon>
        <taxon>Simonsiella</taxon>
    </lineage>
</organism>
<evidence type="ECO:0000313" key="1">
    <source>
        <dbReference type="EMBL" id="EFG30172.1"/>
    </source>
</evidence>
<dbReference type="HOGENOM" id="CLU_151854_0_0_4"/>
<dbReference type="STRING" id="641147.HMPREF9021_01941"/>
<sequence>MSKYLIAFDLSQECLKQHYHANSPTNAYYNIATILKKHGFDNIQGSVYISTHDDISEAHGTLALQEVAAIYDWFAKCVSNVKFYRLEADLDAQFIVDGVEQARNAFIQQMQQLRQSLLQAGLPEDKLNEILNNQNFAVGNITLPLNKMKNIELK</sequence>
<dbReference type="EMBL" id="ADCY02000041">
    <property type="protein sequence ID" value="EFG30172.1"/>
    <property type="molecule type" value="Genomic_DNA"/>
</dbReference>
<dbReference type="RefSeq" id="WP_002642251.1">
    <property type="nucleotide sequence ID" value="NZ_CP019448.1"/>
</dbReference>
<dbReference type="Gene3D" id="3.30.70.240">
    <property type="match status" value="1"/>
</dbReference>
<comment type="caution">
    <text evidence="1">The sequence shown here is derived from an EMBL/GenBank/DDBJ whole genome shotgun (WGS) entry which is preliminary data.</text>
</comment>
<name>V9H5I6_9NEIS</name>
<proteinExistence type="predicted"/>
<dbReference type="eggNOG" id="COG3309">
    <property type="taxonomic scope" value="Bacteria"/>
</dbReference>
<gene>
    <name evidence="1" type="ORF">HMPREF9021_01941</name>
</gene>
<dbReference type="Proteomes" id="UP000017813">
    <property type="component" value="Unassembled WGS sequence"/>
</dbReference>
<accession>V9H5I6</accession>
<dbReference type="AlphaFoldDB" id="V9H5I6"/>
<dbReference type="KEGG" id="smur:BWP33_08700"/>
<dbReference type="OrthoDB" id="8611858at2"/>
<protein>
    <submittedName>
        <fullName evidence="1">Uncharacterized protein</fullName>
    </submittedName>
</protein>
<reference evidence="1 2" key="2">
    <citation type="submission" date="2011-10" db="EMBL/GenBank/DDBJ databases">
        <title>The Genome Sequence of Simonsiella muelleri ATCC 29453.</title>
        <authorList>
            <consortium name="The Broad Institute Genome Sequencing Platform"/>
            <consortium name="The Broad Institute Genome Sequencing Center for Infectious Disease"/>
            <person name="Earl A."/>
            <person name="Ward D."/>
            <person name="Feldgarden M."/>
            <person name="Gevers D."/>
            <person name="Izard J."/>
            <person name="Baranova O.V."/>
            <person name="Blanton J.M."/>
            <person name="Tanner A.C."/>
            <person name="Dewhirst F."/>
            <person name="Young S.K."/>
            <person name="Zeng Q."/>
            <person name="Gargeya S."/>
            <person name="Fitzgerald M."/>
            <person name="Haas B."/>
            <person name="Abouelleil A."/>
            <person name="Alvarado L."/>
            <person name="Arachchi H.M."/>
            <person name="Berlin A."/>
            <person name="Brown A."/>
            <person name="Chapman S.B."/>
            <person name="Chen Z."/>
            <person name="Dunbar C."/>
            <person name="Freedman E."/>
            <person name="Gearin G."/>
            <person name="Goldberg J."/>
            <person name="Griggs A."/>
            <person name="Gujja S."/>
            <person name="Heiman D."/>
            <person name="Howarth C."/>
            <person name="Larson L."/>
            <person name="Lui A."/>
            <person name="MacDonald P.J.P."/>
            <person name="Montmayeur A."/>
            <person name="Murphy C."/>
            <person name="Neiman D."/>
            <person name="Pearson M."/>
            <person name="Priest M."/>
            <person name="Roberts A."/>
            <person name="Saif S."/>
            <person name="Shea T."/>
            <person name="Shenoy N."/>
            <person name="Sisk P."/>
            <person name="Stolte C."/>
            <person name="Sykes S."/>
            <person name="Wortman J."/>
            <person name="Nusbaum C."/>
            <person name="Birren B."/>
        </authorList>
    </citation>
    <scope>NUCLEOTIDE SEQUENCE [LARGE SCALE GENOMIC DNA]</scope>
    <source>
        <strain evidence="1 2">ATCC 29453</strain>
    </source>
</reference>
<evidence type="ECO:0000313" key="2">
    <source>
        <dbReference type="Proteomes" id="UP000017813"/>
    </source>
</evidence>
<reference evidence="1 2" key="1">
    <citation type="submission" date="2010-03" db="EMBL/GenBank/DDBJ databases">
        <authorList>
            <consortium name="The Broad Institute Genome Sequencing Platform"/>
            <person name="Ward D."/>
            <person name="Earl A."/>
            <person name="Feldgarden M."/>
            <person name="Gevers D."/>
            <person name="Young S."/>
            <person name="Zeng Q."/>
            <person name="Koehrsen M."/>
            <person name="Alvarado L."/>
            <person name="Berlin A.M."/>
            <person name="Borenstein D."/>
            <person name="Chapman S.B."/>
            <person name="Chen Z."/>
            <person name="Engels R."/>
            <person name="Freedman E."/>
            <person name="Gellesch M."/>
            <person name="Goldberg J."/>
            <person name="Griggs A."/>
            <person name="Gujja S."/>
            <person name="Heilman E.R."/>
            <person name="Heiman D.I."/>
            <person name="Hepburn T.A."/>
            <person name="Howarth C."/>
            <person name="Jen D."/>
            <person name="Larson L."/>
            <person name="Mehta T."/>
            <person name="Park D."/>
            <person name="Pearson M."/>
            <person name="Richards J."/>
            <person name="Roberts A."/>
            <person name="Saif S."/>
            <person name="Shea T.D."/>
            <person name="Shenoy N."/>
            <person name="Sisk P."/>
            <person name="Stolte C."/>
            <person name="Sykes S.N."/>
            <person name="Walk T."/>
            <person name="White J."/>
            <person name="Yandava C."/>
            <person name="Izard J."/>
            <person name="Baranova O.V."/>
            <person name="Blanton J.M."/>
            <person name="Tanner A.C."/>
            <person name="Dewhirst F."/>
            <person name="Haas B."/>
            <person name="Nusbaum C."/>
            <person name="Birren B."/>
        </authorList>
    </citation>
    <scope>NUCLEOTIDE SEQUENCE [LARGE SCALE GENOMIC DNA]</scope>
    <source>
        <strain evidence="1 2">ATCC 29453</strain>
    </source>
</reference>